<reference evidence="9 10" key="1">
    <citation type="journal article" date="2010" name="Nature">
        <title>Genome sequence of the palaeopolyploid soybean.</title>
        <authorList>
            <person name="Schmutz J."/>
            <person name="Cannon S.B."/>
            <person name="Schlueter J."/>
            <person name="Ma J."/>
            <person name="Mitros T."/>
            <person name="Nelson W."/>
            <person name="Hyten D.L."/>
            <person name="Song Q."/>
            <person name="Thelen J.J."/>
            <person name="Cheng J."/>
            <person name="Xu D."/>
            <person name="Hellsten U."/>
            <person name="May G.D."/>
            <person name="Yu Y."/>
            <person name="Sakurai T."/>
            <person name="Umezawa T."/>
            <person name="Bhattacharyya M.K."/>
            <person name="Sandhu D."/>
            <person name="Valliyodan B."/>
            <person name="Lindquist E."/>
            <person name="Peto M."/>
            <person name="Grant D."/>
            <person name="Shu S."/>
            <person name="Goodstein D."/>
            <person name="Barry K."/>
            <person name="Futrell-Griggs M."/>
            <person name="Abernathy B."/>
            <person name="Du J."/>
            <person name="Tian Z."/>
            <person name="Zhu L."/>
            <person name="Gill N."/>
            <person name="Joshi T."/>
            <person name="Libault M."/>
            <person name="Sethuraman A."/>
            <person name="Zhang X.-C."/>
            <person name="Shinozaki K."/>
            <person name="Nguyen H.T."/>
            <person name="Wing R.A."/>
            <person name="Cregan P."/>
            <person name="Specht J."/>
            <person name="Grimwood J."/>
            <person name="Rokhsar D."/>
            <person name="Stacey G."/>
            <person name="Shoemaker R.C."/>
            <person name="Jackson S.A."/>
        </authorList>
    </citation>
    <scope>NUCLEOTIDE SEQUENCE</scope>
    <source>
        <strain evidence="10">cv. Williams 82</strain>
        <tissue evidence="9">Callus</tissue>
    </source>
</reference>
<dbReference type="PANTHER" id="PTHR31221">
    <property type="entry name" value="WRKY TRANSCRIPTION FACTOR PROTEIN 1-RELATED"/>
    <property type="match status" value="1"/>
</dbReference>
<name>A0A0R0L9D9_SOYBN</name>
<evidence type="ECO:0000313" key="9">
    <source>
        <dbReference type="EMBL" id="KRH72303.1"/>
    </source>
</evidence>
<feature type="domain" description="WRKY" evidence="8">
    <location>
        <begin position="361"/>
        <end position="426"/>
    </location>
</feature>
<keyword evidence="11" id="KW-1185">Reference proteome</keyword>
<evidence type="ECO:0000313" key="11">
    <source>
        <dbReference type="Proteomes" id="UP000008827"/>
    </source>
</evidence>
<keyword evidence="6" id="KW-0539">Nucleus</keyword>
<dbReference type="ExpressionAtlas" id="A0A0R0L9D9">
    <property type="expression patterns" value="baseline and differential"/>
</dbReference>
<organism evidence="9">
    <name type="scientific">Glycine max</name>
    <name type="common">Soybean</name>
    <name type="synonym">Glycine hispida</name>
    <dbReference type="NCBI Taxonomy" id="3847"/>
    <lineage>
        <taxon>Eukaryota</taxon>
        <taxon>Viridiplantae</taxon>
        <taxon>Streptophyta</taxon>
        <taxon>Embryophyta</taxon>
        <taxon>Tracheophyta</taxon>
        <taxon>Spermatophyta</taxon>
        <taxon>Magnoliopsida</taxon>
        <taxon>eudicotyledons</taxon>
        <taxon>Gunneridae</taxon>
        <taxon>Pentapetalae</taxon>
        <taxon>rosids</taxon>
        <taxon>fabids</taxon>
        <taxon>Fabales</taxon>
        <taxon>Fabaceae</taxon>
        <taxon>Papilionoideae</taxon>
        <taxon>50 kb inversion clade</taxon>
        <taxon>NPAAA clade</taxon>
        <taxon>indigoferoid/millettioid clade</taxon>
        <taxon>Phaseoleae</taxon>
        <taxon>Glycine</taxon>
        <taxon>Glycine subgen. Soja</taxon>
    </lineage>
</organism>
<reference evidence="10" key="2">
    <citation type="submission" date="2018-02" db="UniProtKB">
        <authorList>
            <consortium name="EnsemblPlants"/>
        </authorList>
    </citation>
    <scope>IDENTIFICATION</scope>
    <source>
        <strain evidence="10">Williams 82</strain>
    </source>
</reference>
<keyword evidence="2" id="KW-0677">Repeat</keyword>
<keyword evidence="4" id="KW-0238">DNA-binding</keyword>
<evidence type="ECO:0000313" key="10">
    <source>
        <dbReference type="EnsemblPlants" id="KRH72303"/>
    </source>
</evidence>
<feature type="compositionally biased region" description="Polar residues" evidence="7">
    <location>
        <begin position="157"/>
        <end position="168"/>
    </location>
</feature>
<protein>
    <recommendedName>
        <fullName evidence="8">WRKY domain-containing protein</fullName>
    </recommendedName>
</protein>
<feature type="region of interest" description="Disordered" evidence="7">
    <location>
        <begin position="269"/>
        <end position="353"/>
    </location>
</feature>
<accession>A0A0R0L9D9</accession>
<evidence type="ECO:0000256" key="6">
    <source>
        <dbReference type="ARBA" id="ARBA00023242"/>
    </source>
</evidence>
<feature type="domain" description="WRKY" evidence="8">
    <location>
        <begin position="188"/>
        <end position="252"/>
    </location>
</feature>
<gene>
    <name evidence="10" type="primary">LOC100782194</name>
    <name evidence="9" type="ORF">GLYMA_02G203800</name>
</gene>
<dbReference type="AlphaFoldDB" id="A0A0R0L9D9"/>
<dbReference type="STRING" id="3847.A0A0R0L9D9"/>
<dbReference type="Gene3D" id="2.20.25.80">
    <property type="entry name" value="WRKY domain"/>
    <property type="match status" value="2"/>
</dbReference>
<sequence length="533" mass="58341">MDQRHGPQPLPESDTIGNDSHPKTQLTKETERVVESLSDAESRHRELRSSDKPCSDSNLETLGAGVTSSVETLAVQHRSDDLQGSSTAPNSGGKAESKETVESPEKETIERGAVQPLQTQTENRLQVSVCSIPLSDLSPTSVTQSLSIVSSPTVQKQKISTPKVNNTHVPEVDRKNPSGRKTLSAVSVARTSASDGYNWRKYGQKQVKSPTGSRSYYRCTHSDCCAKKIECCDDSGHVIEIVYKSEHSHDPPRKTNSIRENKFLSSSEPIVENSVPEQPVRVLKDADPSISSKESLQEAPCSNDKKRQNTSNISGNDKVILKEEHVNEPEPKKRMKKGDLTEMDSPVKPGKKPKFVVHAAGDVGISGDGYRWRKYGQKMVKGNPHPRNYYRCTSAGCPVRKHIETAVDNSDAVIITYKGVHDHDMPVPKKRHGPPSAPLVAAAAPASMNSLQVKKPDSPQNKKISTQWSVDTEGELTGEALELGVTNYHSQWQAARTTTGSNQTPPALDQVIKWSPPPQNYIKCNLNAAGITD</sequence>
<dbReference type="PROSITE" id="PS50811">
    <property type="entry name" value="WRKY"/>
    <property type="match status" value="2"/>
</dbReference>
<dbReference type="FunFam" id="2.20.25.80:FF:000006">
    <property type="entry name" value="WRKY transcription factor"/>
    <property type="match status" value="1"/>
</dbReference>
<dbReference type="SMR" id="A0A0R0L9D9"/>
<dbReference type="SMART" id="SM00774">
    <property type="entry name" value="WRKY"/>
    <property type="match status" value="2"/>
</dbReference>
<dbReference type="GO" id="GO:0003700">
    <property type="term" value="F:DNA-binding transcription factor activity"/>
    <property type="evidence" value="ECO:0000318"/>
    <property type="project" value="GO_Central"/>
</dbReference>
<evidence type="ECO:0000256" key="4">
    <source>
        <dbReference type="ARBA" id="ARBA00023125"/>
    </source>
</evidence>
<feature type="compositionally biased region" description="Polar residues" evidence="7">
    <location>
        <begin position="55"/>
        <end position="71"/>
    </location>
</feature>
<dbReference type="GO" id="GO:0006355">
    <property type="term" value="P:regulation of DNA-templated transcription"/>
    <property type="evidence" value="ECO:0000318"/>
    <property type="project" value="GO_Central"/>
</dbReference>
<dbReference type="SUPFAM" id="SSF118290">
    <property type="entry name" value="WRKY DNA-binding domain"/>
    <property type="match status" value="2"/>
</dbReference>
<evidence type="ECO:0000259" key="8">
    <source>
        <dbReference type="PROSITE" id="PS50811"/>
    </source>
</evidence>
<proteinExistence type="predicted"/>
<dbReference type="PANTHER" id="PTHR31221:SF150">
    <property type="entry name" value="WRKY TRANSCRIPTION FACTOR 32-RELATED"/>
    <property type="match status" value="1"/>
</dbReference>
<feature type="compositionally biased region" description="Basic and acidic residues" evidence="7">
    <location>
        <begin position="95"/>
        <end position="110"/>
    </location>
</feature>
<dbReference type="InterPro" id="IPR044810">
    <property type="entry name" value="WRKY_plant"/>
</dbReference>
<keyword evidence="5" id="KW-0804">Transcription</keyword>
<evidence type="ECO:0000256" key="7">
    <source>
        <dbReference type="SAM" id="MobiDB-lite"/>
    </source>
</evidence>
<evidence type="ECO:0000256" key="2">
    <source>
        <dbReference type="ARBA" id="ARBA00022737"/>
    </source>
</evidence>
<evidence type="ECO:0000256" key="5">
    <source>
        <dbReference type="ARBA" id="ARBA00023163"/>
    </source>
</evidence>
<feature type="compositionally biased region" description="Basic and acidic residues" evidence="7">
    <location>
        <begin position="20"/>
        <end position="54"/>
    </location>
</feature>
<dbReference type="Pfam" id="PF03106">
    <property type="entry name" value="WRKY"/>
    <property type="match status" value="2"/>
</dbReference>
<dbReference type="GO" id="GO:0000976">
    <property type="term" value="F:transcription cis-regulatory region binding"/>
    <property type="evidence" value="ECO:0000318"/>
    <property type="project" value="GO_Central"/>
</dbReference>
<dbReference type="InterPro" id="IPR003657">
    <property type="entry name" value="WRKY_dom"/>
</dbReference>
<dbReference type="Gramene" id="KRH72303">
    <property type="protein sequence ID" value="KRH72303"/>
    <property type="gene ID" value="GLYMA_02G203800"/>
</dbReference>
<dbReference type="GO" id="GO:0005634">
    <property type="term" value="C:nucleus"/>
    <property type="evidence" value="ECO:0000318"/>
    <property type="project" value="GO_Central"/>
</dbReference>
<keyword evidence="3" id="KW-0805">Transcription regulation</keyword>
<dbReference type="EnsemblPlants" id="KRH72303">
    <property type="protein sequence ID" value="KRH72303"/>
    <property type="gene ID" value="GLYMA_02G203800"/>
</dbReference>
<dbReference type="EMBL" id="CM000835">
    <property type="protein sequence ID" value="KRH72303.1"/>
    <property type="molecule type" value="Genomic_DNA"/>
</dbReference>
<comment type="subcellular location">
    <subcellularLocation>
        <location evidence="1">Nucleus</location>
    </subcellularLocation>
</comment>
<dbReference type="Proteomes" id="UP000008827">
    <property type="component" value="Chromosome 2"/>
</dbReference>
<feature type="compositionally biased region" description="Basic and acidic residues" evidence="7">
    <location>
        <begin position="319"/>
        <end position="340"/>
    </location>
</feature>
<evidence type="ECO:0000256" key="3">
    <source>
        <dbReference type="ARBA" id="ARBA00023015"/>
    </source>
</evidence>
<feature type="region of interest" description="Disordered" evidence="7">
    <location>
        <begin position="1"/>
        <end position="120"/>
    </location>
</feature>
<feature type="region of interest" description="Disordered" evidence="7">
    <location>
        <begin position="157"/>
        <end position="179"/>
    </location>
</feature>
<evidence type="ECO:0000256" key="1">
    <source>
        <dbReference type="ARBA" id="ARBA00004123"/>
    </source>
</evidence>
<reference evidence="9" key="3">
    <citation type="submission" date="2018-07" db="EMBL/GenBank/DDBJ databases">
        <title>WGS assembly of Glycine max.</title>
        <authorList>
            <person name="Schmutz J."/>
            <person name="Cannon S."/>
            <person name="Schlueter J."/>
            <person name="Ma J."/>
            <person name="Mitros T."/>
            <person name="Nelson W."/>
            <person name="Hyten D."/>
            <person name="Song Q."/>
            <person name="Thelen J."/>
            <person name="Cheng J."/>
            <person name="Xu D."/>
            <person name="Hellsten U."/>
            <person name="May G."/>
            <person name="Yu Y."/>
            <person name="Sakurai T."/>
            <person name="Umezawa T."/>
            <person name="Bhattacharyya M."/>
            <person name="Sandhu D."/>
            <person name="Valliyodan B."/>
            <person name="Lindquist E."/>
            <person name="Peto M."/>
            <person name="Grant D."/>
            <person name="Shu S."/>
            <person name="Goodstein D."/>
            <person name="Barry K."/>
            <person name="Futrell-Griggs M."/>
            <person name="Abernathy B."/>
            <person name="Du J."/>
            <person name="Tian Z."/>
            <person name="Zhu L."/>
            <person name="Gill N."/>
            <person name="Joshi T."/>
            <person name="Libault M."/>
            <person name="Sethuraman A."/>
            <person name="Zhang X."/>
            <person name="Shinozaki K."/>
            <person name="Nguyen H."/>
            <person name="Wing R."/>
            <person name="Cregan P."/>
            <person name="Specht J."/>
            <person name="Grimwood J."/>
            <person name="Rokhsar D."/>
            <person name="Stacey G."/>
            <person name="Shoemaker R."/>
            <person name="Jackson S."/>
        </authorList>
    </citation>
    <scope>NUCLEOTIDE SEQUENCE</scope>
    <source>
        <tissue evidence="9">Callus</tissue>
    </source>
</reference>
<dbReference type="InterPro" id="IPR036576">
    <property type="entry name" value="WRKY_dom_sf"/>
</dbReference>